<evidence type="ECO:0000256" key="9">
    <source>
        <dbReference type="ARBA" id="ARBA00022860"/>
    </source>
</evidence>
<organism evidence="20 21">
    <name type="scientific">Salmo trutta</name>
    <name type="common">Brown trout</name>
    <dbReference type="NCBI Taxonomy" id="8032"/>
    <lineage>
        <taxon>Eukaryota</taxon>
        <taxon>Metazoa</taxon>
        <taxon>Chordata</taxon>
        <taxon>Craniata</taxon>
        <taxon>Vertebrata</taxon>
        <taxon>Euteleostomi</taxon>
        <taxon>Actinopterygii</taxon>
        <taxon>Neopterygii</taxon>
        <taxon>Teleostei</taxon>
        <taxon>Protacanthopterygii</taxon>
        <taxon>Salmoniformes</taxon>
        <taxon>Salmonidae</taxon>
        <taxon>Salmoninae</taxon>
        <taxon>Salmo</taxon>
    </lineage>
</organism>
<dbReference type="Proteomes" id="UP000472277">
    <property type="component" value="Chromosome 33"/>
</dbReference>
<dbReference type="GO" id="GO:0072659">
    <property type="term" value="P:protein localization to plasma membrane"/>
    <property type="evidence" value="ECO:0007669"/>
    <property type="project" value="UniProtKB-ARBA"/>
</dbReference>
<dbReference type="FunFam" id="1.20.58.60:FF:000059">
    <property type="entry name" value="Spectrin beta chain"/>
    <property type="match status" value="1"/>
</dbReference>
<dbReference type="GO" id="GO:0005886">
    <property type="term" value="C:plasma membrane"/>
    <property type="evidence" value="ECO:0007669"/>
    <property type="project" value="UniProtKB-SubCell"/>
</dbReference>
<dbReference type="SMART" id="SM00150">
    <property type="entry name" value="SPEC"/>
    <property type="match status" value="15"/>
</dbReference>
<dbReference type="FunFam" id="1.20.58.60:FF:000018">
    <property type="entry name" value="Spectrin beta chain"/>
    <property type="match status" value="1"/>
</dbReference>
<dbReference type="Pfam" id="PF00307">
    <property type="entry name" value="CH"/>
    <property type="match status" value="2"/>
</dbReference>
<reference evidence="20" key="1">
    <citation type="submission" date="2025-08" db="UniProtKB">
        <authorList>
            <consortium name="Ensembl"/>
        </authorList>
    </citation>
    <scope>IDENTIFICATION</scope>
</reference>
<feature type="region of interest" description="Disordered" evidence="18">
    <location>
        <begin position="2209"/>
        <end position="2254"/>
    </location>
</feature>
<dbReference type="FunFam" id="1.10.418.10:FF:000004">
    <property type="entry name" value="Spectrin beta chain"/>
    <property type="match status" value="1"/>
</dbReference>
<evidence type="ECO:0000256" key="16">
    <source>
        <dbReference type="ARBA" id="ARBA00053223"/>
    </source>
</evidence>
<dbReference type="InterPro" id="IPR001589">
    <property type="entry name" value="Actinin_actin-bd_CS"/>
</dbReference>
<dbReference type="PROSITE" id="PS50021">
    <property type="entry name" value="CH"/>
    <property type="match status" value="2"/>
</dbReference>
<evidence type="ECO:0000256" key="18">
    <source>
        <dbReference type="SAM" id="MobiDB-lite"/>
    </source>
</evidence>
<dbReference type="Pfam" id="PF00435">
    <property type="entry name" value="Spectrin"/>
    <property type="match status" value="16"/>
</dbReference>
<feature type="domain" description="Calponin-homology (CH)" evidence="19">
    <location>
        <begin position="54"/>
        <end position="158"/>
    </location>
</feature>
<dbReference type="FunFam" id="1.10.418.10:FF:000003">
    <property type="entry name" value="Spectrin beta chain"/>
    <property type="match status" value="1"/>
</dbReference>
<dbReference type="SMART" id="SM00033">
    <property type="entry name" value="CH"/>
    <property type="match status" value="2"/>
</dbReference>
<evidence type="ECO:0000256" key="8">
    <source>
        <dbReference type="ARBA" id="ARBA00022737"/>
    </source>
</evidence>
<dbReference type="FunFam" id="2.30.29.30:FF:000024">
    <property type="entry name" value="Spectrin beta chain"/>
    <property type="match status" value="1"/>
</dbReference>
<keyword evidence="6" id="KW-1003">Cell membrane</keyword>
<evidence type="ECO:0000256" key="6">
    <source>
        <dbReference type="ARBA" id="ARBA00022475"/>
    </source>
</evidence>
<dbReference type="GeneTree" id="ENSGT00940000158908"/>
<evidence type="ECO:0000256" key="1">
    <source>
        <dbReference type="ARBA" id="ARBA00004245"/>
    </source>
</evidence>
<keyword evidence="9" id="KW-0112">Calmodulin-binding</keyword>
<feature type="domain" description="Calponin-homology (CH)" evidence="19">
    <location>
        <begin position="177"/>
        <end position="282"/>
    </location>
</feature>
<dbReference type="FunFam" id="1.20.58.60:FF:000105">
    <property type="entry name" value="Spectrin beta chain"/>
    <property type="match status" value="1"/>
</dbReference>
<evidence type="ECO:0000256" key="10">
    <source>
        <dbReference type="ARBA" id="ARBA00022990"/>
    </source>
</evidence>
<dbReference type="CDD" id="cd00176">
    <property type="entry name" value="SPEC"/>
    <property type="match status" value="7"/>
</dbReference>
<dbReference type="Ensembl" id="ENSSTUT00000121508.1">
    <property type="protein sequence ID" value="ENSSTUP00000113526.1"/>
    <property type="gene ID" value="ENSSTUG00000050103.1"/>
</dbReference>
<dbReference type="FunFam" id="1.20.58.60:FF:000083">
    <property type="entry name" value="Spectrin beta chain"/>
    <property type="match status" value="1"/>
</dbReference>
<keyword evidence="5 17" id="KW-0117">Actin capping</keyword>
<dbReference type="PROSITE" id="PS00020">
    <property type="entry name" value="ACTININ_2"/>
    <property type="match status" value="1"/>
</dbReference>
<dbReference type="GO" id="GO:0003779">
    <property type="term" value="F:actin binding"/>
    <property type="evidence" value="ECO:0007669"/>
    <property type="project" value="UniProtKB-KW"/>
</dbReference>
<evidence type="ECO:0000256" key="2">
    <source>
        <dbReference type="ARBA" id="ARBA00004413"/>
    </source>
</evidence>
<evidence type="ECO:0000256" key="11">
    <source>
        <dbReference type="ARBA" id="ARBA00023136"/>
    </source>
</evidence>
<evidence type="ECO:0000256" key="7">
    <source>
        <dbReference type="ARBA" id="ARBA00022490"/>
    </source>
</evidence>
<keyword evidence="7 17" id="KW-0963">Cytoplasm</keyword>
<evidence type="ECO:0000256" key="17">
    <source>
        <dbReference type="PIRNR" id="PIRNR002297"/>
    </source>
</evidence>
<dbReference type="GO" id="GO:0005543">
    <property type="term" value="F:phospholipid binding"/>
    <property type="evidence" value="ECO:0007669"/>
    <property type="project" value="InterPro"/>
</dbReference>
<dbReference type="Gene3D" id="1.10.418.10">
    <property type="entry name" value="Calponin-like domain"/>
    <property type="match status" value="2"/>
</dbReference>
<keyword evidence="21" id="KW-1185">Reference proteome</keyword>
<dbReference type="InterPro" id="IPR016343">
    <property type="entry name" value="Spectrin_bsu"/>
</dbReference>
<comment type="similarity">
    <text evidence="4 17">Belongs to the spectrin family.</text>
</comment>
<dbReference type="GO" id="GO:0005200">
    <property type="term" value="F:structural constituent of cytoskeleton"/>
    <property type="evidence" value="ECO:0007669"/>
    <property type="project" value="UniProtKB-UniRule"/>
</dbReference>
<protein>
    <recommendedName>
        <fullName evidence="17">Spectrin beta chain</fullName>
    </recommendedName>
</protein>
<dbReference type="FunFam" id="1.20.58.60:FF:000033">
    <property type="entry name" value="Spectrin beta chain"/>
    <property type="match status" value="1"/>
</dbReference>
<evidence type="ECO:0000313" key="20">
    <source>
        <dbReference type="Ensembl" id="ENSSTUP00000113526.1"/>
    </source>
</evidence>
<evidence type="ECO:0000256" key="14">
    <source>
        <dbReference type="ARBA" id="ARBA00023212"/>
    </source>
</evidence>
<dbReference type="InterPro" id="IPR001715">
    <property type="entry name" value="CH_dom"/>
</dbReference>
<dbReference type="Gene3D" id="1.20.58.60">
    <property type="match status" value="12"/>
</dbReference>
<evidence type="ECO:0000259" key="19">
    <source>
        <dbReference type="PROSITE" id="PS50021"/>
    </source>
</evidence>
<keyword evidence="12" id="KW-0325">Glycoprotein</keyword>
<dbReference type="GO" id="GO:0031430">
    <property type="term" value="C:M band"/>
    <property type="evidence" value="ECO:0007669"/>
    <property type="project" value="UniProtKB-SubCell"/>
</dbReference>
<dbReference type="SUPFAM" id="SSF50729">
    <property type="entry name" value="PH domain-like"/>
    <property type="match status" value="1"/>
</dbReference>
<name>A0A674EYX1_SALTR</name>
<evidence type="ECO:0000256" key="12">
    <source>
        <dbReference type="ARBA" id="ARBA00023180"/>
    </source>
</evidence>
<evidence type="ECO:0000313" key="21">
    <source>
        <dbReference type="Proteomes" id="UP000472277"/>
    </source>
</evidence>
<accession>A0A674EYX1</accession>
<evidence type="ECO:0000256" key="3">
    <source>
        <dbReference type="ARBA" id="ARBA00004514"/>
    </source>
</evidence>
<dbReference type="CDD" id="cd10571">
    <property type="entry name" value="PH_beta_spectrin"/>
    <property type="match status" value="1"/>
</dbReference>
<comment type="function">
    <text evidence="16">Fodrin, which seems to be involved in secretion, interacts with calmodulin in a calcium-dependent manner and is thus candidate for the calcium-dependent movement of the cytoskeleton at the membrane. Plays a critical role in central nervous system development and function.</text>
</comment>
<sequence length="2254" mass="262013">MTSTTDFDNVEITQQYSRINTRFELLEEELDNDKSSVRLFERSRIKTLTDEREAVQKKTFTKWVNSILSRVNCRISDLYLDLRDGRMLIKLLELLSEEKLPKPTKGRMRIHCLENVDKALQFLKEQRVHLENMGSHDIVDGNHRLILGLIWTIILRFQIQDIVVEMGQADGTQRESRTAKDALLLWCQMKTAGYPNVNITNFTTSWKDGIAFNALIHKHRPDLVDYGGLKKSNPTHNLQNAFNVAEQKLGVTKLLDPEDVFTENPDEKSIITYVVAFYHYFSKMKALAVEGKRVGKVLDHAIETEKMIDKYETLSSDLLIWIEQTIIILNNRKLANSLTGVQQQLQAFNSYRTVEKPPKFQEKGYLEMLLFTIQSRMRANNQRVYTPKDGALVADINRAWERLEREEHERERVLRDELIRQEKLEQMARRFDRKAAMRETWLLENQRLVAQDNFGYDLPAVEAAKKKHDAIETDIAAYEERIQGIVAISKELQSERYHDAKRIDVRKENILRLRDYLLELLNARRARLDKNLTLQRIFQEMLYIINWIDEMKTRLLSPDFGKHLLEVEDLLQKHALVEADIAVQAERVHNANAAALKFANGDSYKPCDPQVIKDRVQHLDLCYQELCALAVQRRARLEQSRRLWYFFWEVSRPYYRGDALRRTLSSNLSVGVCMCVSQGVEDRMQDVRRQWQQLEELAAFRRQNLQDTQRFFQFQGDADDLKAWLLDAKRQMTSDEVGHDEYTTQRLLKRHRGLRDDVAKNGATIDALTKQAAALPEELRNTPDIQRRLKEIRDLYLELMSLCDLRQKKLDDAMALYIIFSETDACELWMGEKETWLVGLDVPEKLEDLEVVQNRLSILSSDMANVQSRVDDVNKAVKQLEDSRHPRTKEVKECQTRLNKRWEAFKAMLEERKRKVDSALSYHNYGLECDETESWIREKTRVIESTQELGNDLNAVMTIQRKLYGMERDLAAIGDKLTFLRSEADQLAKDHPDNAADILARRAELDAAWDNLKATLKEREDSLGEVSKLQNFLQDMDDFQSWLFKTQKAVASEDMPETLPQAEQLLSLHDAVHDDMGTHEEDYYKVRDTGVAVTQGQLDDPQYQELDKRLKGLDRGWDELHKMWDSRKGFLDQGLGFQQFMRDAKQVETILNNQEYTLAHTDKPDTLDGAEQALKKHEDFVCTMDANIERIASMLEGGQKLSNVLFCCVCVFSICRYHKNKGKANKVTGVLKDNRDLQHFLQNTQDLTLWINEKMLTAQDVSYDGDRNIHTKWKKHQAFMAELSSNKDWMNKIDLEGQELMDAKPEFEPIVTERLAKLHELWDKLESTAEDKARLLFDANRSELFDQSLADIKKWLAELQKELQGDDEVKDLTNANILLKNHQQTENQVRDRARELEELQKAVEKHGGLAGSREGQLETEQQAIQMDFQQLLNPLSQRRGKLEAAKAVHQFYRDLADEILWVEERLPLAMSDEHGNNLQVVQMLLKKNQMLQREIEGHQPRLDEVLERGRRMASAVKELEEVWSRLQDEMAKRRDRLNGSNLAQQYYNDADEAEAWIGEEELYMITDEKAKDERGAMLMLKRHLIMKEAVDDYSDSIQKLADRAQKMLNEDHPDGESVIRRQGQVDKQYAGLKDLAEDRRRKLDHVYHHFLLSREVEDLEHLIAERDVVASSQEMGQDLDHVTLLRDKFRDFARETGTVGQERVDYVNQTIDELIEAGHTEASAMAEWKDSVNESWADLLELIDTRAQLLQASYDLLKYFDDGKELVAQIQEKHNEIPADLGEDFSKADTFHRMHAAFERDISALGKQVQQFQETAVRLHAQYAGDQAVEIQTQEKEVVEAWKALLDACDGRRKRLEETADKFRFFTMVRDLMAWMESTIQQIETQEKPRDVSSVELLMKYHQGIMSEIDQRGPKFSECEEHGKALLARKHKDSVEISIKLSQQREKRKEMMIKWEDRWDWLRLLLEVCQFARDASVAESWLVAQEPYVASKDLGQTVDEVEKLLKRHEAFEKSTATWEERFSALERLTTLELLELRKQQQEMQQIVTEEQQRSQMESRREDTGFAEDSSQLYTIEEQTLVSTELMYADKMPIYDNIIPNLSCFLSISYSVLSLCLLQQNVFVLLSSHRSWNNLYCVLKPGQLSVYKDAKSISHGSTYHGEDPLSLCNANCEVLTNYKKKKHVFKLRLGDGSEYLFQCKEKVMKPLAQEEVGPSGSAGARAHSLPPPPSSATPEPAKDKKDKERKGFSRFAKKK</sequence>
<evidence type="ECO:0000256" key="13">
    <source>
        <dbReference type="ARBA" id="ARBA00023203"/>
    </source>
</evidence>
<keyword evidence="13 17" id="KW-0009">Actin-binding</keyword>
<dbReference type="Pfam" id="PF15410">
    <property type="entry name" value="PH_9"/>
    <property type="match status" value="1"/>
</dbReference>
<feature type="compositionally biased region" description="Basic and acidic residues" evidence="18">
    <location>
        <begin position="2235"/>
        <end position="2246"/>
    </location>
</feature>
<keyword evidence="14 17" id="KW-0206">Cytoskeleton</keyword>
<dbReference type="SUPFAM" id="SSF47576">
    <property type="entry name" value="Calponin-homology domain, CH-domain"/>
    <property type="match status" value="1"/>
</dbReference>
<proteinExistence type="inferred from homology"/>
<dbReference type="GO" id="GO:0005829">
    <property type="term" value="C:cytosol"/>
    <property type="evidence" value="ECO:0007669"/>
    <property type="project" value="UniProtKB-SubCell"/>
</dbReference>
<dbReference type="InterPro" id="IPR002017">
    <property type="entry name" value="Spectrin_repeat"/>
</dbReference>
<dbReference type="FunFam" id="1.20.58.60:FF:000011">
    <property type="entry name" value="Spectrin beta chain"/>
    <property type="match status" value="1"/>
</dbReference>
<dbReference type="FunFam" id="1.20.58.60:FF:000019">
    <property type="entry name" value="Spectrin beta chain"/>
    <property type="match status" value="1"/>
</dbReference>
<dbReference type="PROSITE" id="PS00019">
    <property type="entry name" value="ACTININ_1"/>
    <property type="match status" value="1"/>
</dbReference>
<evidence type="ECO:0000256" key="4">
    <source>
        <dbReference type="ARBA" id="ARBA00006826"/>
    </source>
</evidence>
<dbReference type="GO" id="GO:0005634">
    <property type="term" value="C:nucleus"/>
    <property type="evidence" value="ECO:0007669"/>
    <property type="project" value="UniProtKB-ARBA"/>
</dbReference>
<dbReference type="InterPro" id="IPR018159">
    <property type="entry name" value="Spectrin/alpha-actinin"/>
</dbReference>
<dbReference type="InterPro" id="IPR011993">
    <property type="entry name" value="PH-like_dom_sf"/>
</dbReference>
<dbReference type="Gene3D" id="2.30.29.30">
    <property type="entry name" value="Pleckstrin-homology domain (PH domain)/Phosphotyrosine-binding domain (PTB)"/>
    <property type="match status" value="1"/>
</dbReference>
<dbReference type="GO" id="GO:0008091">
    <property type="term" value="C:spectrin"/>
    <property type="evidence" value="ECO:0007669"/>
    <property type="project" value="InterPro"/>
</dbReference>
<comment type="subcellular location">
    <subcellularLocation>
        <location evidence="2">Cell membrane</location>
        <topology evidence="2">Peripheral membrane protein</topology>
        <orientation evidence="2">Cytoplasmic side</orientation>
    </subcellularLocation>
    <subcellularLocation>
        <location evidence="1">Cytoplasm</location>
        <location evidence="1">Cytoskeleton</location>
    </subcellularLocation>
    <subcellularLocation>
        <location evidence="3">Cytoplasm</location>
        <location evidence="3">Cytosol</location>
    </subcellularLocation>
    <subcellularLocation>
        <location evidence="15">Cytoplasm</location>
        <location evidence="15">Myofibril</location>
        <location evidence="15">Sarcomere</location>
        <location evidence="15">M line</location>
    </subcellularLocation>
</comment>
<dbReference type="PRINTS" id="PR00683">
    <property type="entry name" value="SPECTRINPH"/>
</dbReference>
<dbReference type="PIRSF" id="PIRSF002297">
    <property type="entry name" value="Spectrin_beta_subunit"/>
    <property type="match status" value="1"/>
</dbReference>
<dbReference type="InterPro" id="IPR041681">
    <property type="entry name" value="PH_9"/>
</dbReference>
<dbReference type="GO" id="GO:0021556">
    <property type="term" value="P:central nervous system formation"/>
    <property type="evidence" value="ECO:0007669"/>
    <property type="project" value="UniProtKB-ARBA"/>
</dbReference>
<dbReference type="PANTHER" id="PTHR11915">
    <property type="entry name" value="SPECTRIN/FILAMIN RELATED CYTOSKELETAL PROTEIN"/>
    <property type="match status" value="1"/>
</dbReference>
<dbReference type="SUPFAM" id="SSF46966">
    <property type="entry name" value="Spectrin repeat"/>
    <property type="match status" value="15"/>
</dbReference>
<dbReference type="InterPro" id="IPR036872">
    <property type="entry name" value="CH_dom_sf"/>
</dbReference>
<keyword evidence="11" id="KW-0472">Membrane</keyword>
<evidence type="ECO:0000256" key="15">
    <source>
        <dbReference type="ARBA" id="ARBA00037833"/>
    </source>
</evidence>
<gene>
    <name evidence="20" type="primary">SPTB</name>
    <name evidence="20" type="synonym">sptb</name>
</gene>
<keyword evidence="10" id="KW-0007">Acetylation</keyword>
<keyword evidence="8" id="KW-0677">Repeat</keyword>
<dbReference type="InterPro" id="IPR001605">
    <property type="entry name" value="PH_dom-spectrin-type"/>
</dbReference>
<dbReference type="GO" id="GO:0005516">
    <property type="term" value="F:calmodulin binding"/>
    <property type="evidence" value="ECO:0007669"/>
    <property type="project" value="UniProtKB-KW"/>
</dbReference>
<dbReference type="GO" id="GO:0051693">
    <property type="term" value="P:actin filament capping"/>
    <property type="evidence" value="ECO:0007669"/>
    <property type="project" value="UniProtKB-UniRule"/>
</dbReference>
<evidence type="ECO:0000256" key="5">
    <source>
        <dbReference type="ARBA" id="ARBA00022467"/>
    </source>
</evidence>
<reference evidence="20" key="2">
    <citation type="submission" date="2025-09" db="UniProtKB">
        <authorList>
            <consortium name="Ensembl"/>
        </authorList>
    </citation>
    <scope>IDENTIFICATION</scope>
</reference>